<proteinExistence type="predicted"/>
<gene>
    <name evidence="2" type="ORF">ABT39_MTgene2046</name>
</gene>
<reference evidence="2" key="1">
    <citation type="journal article" date="2015" name="Genome Biol. Evol.">
        <title>Organellar Genomes of White Spruce (Picea glauca): Assembly and Annotation.</title>
        <authorList>
            <person name="Jackman S.D."/>
            <person name="Warren R.L."/>
            <person name="Gibb E.A."/>
            <person name="Vandervalk B.P."/>
            <person name="Mohamadi H."/>
            <person name="Chu J."/>
            <person name="Raymond A."/>
            <person name="Pleasance S."/>
            <person name="Coope R."/>
            <person name="Wildung M.R."/>
            <person name="Ritland C.E."/>
            <person name="Bousquet J."/>
            <person name="Jones S.J."/>
            <person name="Bohlmann J."/>
            <person name="Birol I."/>
        </authorList>
    </citation>
    <scope>NUCLEOTIDE SEQUENCE [LARGE SCALE GENOMIC DNA]</scope>
    <source>
        <tissue evidence="2">Flushing bud</tissue>
    </source>
</reference>
<keyword evidence="2" id="KW-0496">Mitochondrion</keyword>
<evidence type="ECO:0000313" key="2">
    <source>
        <dbReference type="EMBL" id="KUM45943.1"/>
    </source>
</evidence>
<comment type="caution">
    <text evidence="2">The sequence shown here is derived from an EMBL/GenBank/DDBJ whole genome shotgun (WGS) entry which is preliminary data.</text>
</comment>
<protein>
    <submittedName>
        <fullName evidence="2">Uncharacterized protein</fullName>
    </submittedName>
</protein>
<dbReference type="EMBL" id="LKAM01000014">
    <property type="protein sequence ID" value="KUM45943.1"/>
    <property type="molecule type" value="Genomic_DNA"/>
</dbReference>
<geneLocation type="mitochondrion" evidence="2"/>
<dbReference type="AlphaFoldDB" id="A0A101LVJ7"/>
<name>A0A101LVJ7_PICGL</name>
<feature type="compositionally biased region" description="Polar residues" evidence="1">
    <location>
        <begin position="40"/>
        <end position="57"/>
    </location>
</feature>
<evidence type="ECO:0000256" key="1">
    <source>
        <dbReference type="SAM" id="MobiDB-lite"/>
    </source>
</evidence>
<feature type="region of interest" description="Disordered" evidence="1">
    <location>
        <begin position="38"/>
        <end position="57"/>
    </location>
</feature>
<accession>A0A101LVJ7</accession>
<sequence length="57" mass="6249">MDERLRPIIRVVSCLIFSPFAQLSFPSSPLWVSNKLPNKLPSSGRASNSSFAVSLSI</sequence>
<organism evidence="2">
    <name type="scientific">Picea glauca</name>
    <name type="common">White spruce</name>
    <name type="synonym">Pinus glauca</name>
    <dbReference type="NCBI Taxonomy" id="3330"/>
    <lineage>
        <taxon>Eukaryota</taxon>
        <taxon>Viridiplantae</taxon>
        <taxon>Streptophyta</taxon>
        <taxon>Embryophyta</taxon>
        <taxon>Tracheophyta</taxon>
        <taxon>Spermatophyta</taxon>
        <taxon>Pinopsida</taxon>
        <taxon>Pinidae</taxon>
        <taxon>Conifers I</taxon>
        <taxon>Pinales</taxon>
        <taxon>Pinaceae</taxon>
        <taxon>Picea</taxon>
    </lineage>
</organism>